<dbReference type="GO" id="GO:0009360">
    <property type="term" value="C:DNA polymerase III complex"/>
    <property type="evidence" value="ECO:0007669"/>
    <property type="project" value="InterPro"/>
</dbReference>
<evidence type="ECO:0000256" key="1">
    <source>
        <dbReference type="ARBA" id="ARBA00004496"/>
    </source>
</evidence>
<evidence type="ECO:0000256" key="4">
    <source>
        <dbReference type="ARBA" id="ARBA00022679"/>
    </source>
</evidence>
<dbReference type="GO" id="GO:0006271">
    <property type="term" value="P:DNA strand elongation involved in DNA replication"/>
    <property type="evidence" value="ECO:0007669"/>
    <property type="project" value="TreeGrafter"/>
</dbReference>
<feature type="domain" description="DNA polymerase III beta sliding clamp C-terminal" evidence="11">
    <location>
        <begin position="245"/>
        <end position="360"/>
    </location>
</feature>
<evidence type="ECO:0000256" key="2">
    <source>
        <dbReference type="ARBA" id="ARBA00010752"/>
    </source>
</evidence>
<dbReference type="PIRSF" id="PIRSF000804">
    <property type="entry name" value="DNA_pol_III_b"/>
    <property type="match status" value="1"/>
</dbReference>
<keyword evidence="8" id="KW-0238">DNA-binding</keyword>
<gene>
    <name evidence="12" type="ORF">METZ01_LOCUS174198</name>
</gene>
<dbReference type="GO" id="GO:0003887">
    <property type="term" value="F:DNA-directed DNA polymerase activity"/>
    <property type="evidence" value="ECO:0007669"/>
    <property type="project" value="UniProtKB-KW"/>
</dbReference>
<evidence type="ECO:0008006" key="13">
    <source>
        <dbReference type="Google" id="ProtNLM"/>
    </source>
</evidence>
<dbReference type="Pfam" id="PF02768">
    <property type="entry name" value="DNA_pol3_beta_3"/>
    <property type="match status" value="1"/>
</dbReference>
<dbReference type="InterPro" id="IPR001001">
    <property type="entry name" value="DNA_polIII_beta"/>
</dbReference>
<feature type="domain" description="DNA polymerase III beta sliding clamp N-terminal" evidence="9">
    <location>
        <begin position="1"/>
        <end position="119"/>
    </location>
</feature>
<dbReference type="EMBL" id="UINC01032909">
    <property type="protein sequence ID" value="SVB21344.1"/>
    <property type="molecule type" value="Genomic_DNA"/>
</dbReference>
<dbReference type="InterPro" id="IPR022634">
    <property type="entry name" value="DNA_polIII_beta_N"/>
</dbReference>
<dbReference type="CDD" id="cd00140">
    <property type="entry name" value="beta_clamp"/>
    <property type="match status" value="1"/>
</dbReference>
<evidence type="ECO:0000256" key="3">
    <source>
        <dbReference type="ARBA" id="ARBA00022490"/>
    </source>
</evidence>
<dbReference type="Pfam" id="PF02767">
    <property type="entry name" value="DNA_pol3_beta_2"/>
    <property type="match status" value="1"/>
</dbReference>
<dbReference type="Gene3D" id="3.70.10.10">
    <property type="match status" value="1"/>
</dbReference>
<dbReference type="InterPro" id="IPR022637">
    <property type="entry name" value="DNA_polIII_beta_cen"/>
</dbReference>
<dbReference type="SUPFAM" id="SSF55979">
    <property type="entry name" value="DNA clamp"/>
    <property type="match status" value="3"/>
</dbReference>
<keyword evidence="4" id="KW-0808">Transferase</keyword>
<dbReference type="NCBIfam" id="TIGR00663">
    <property type="entry name" value="dnan"/>
    <property type="match status" value="1"/>
</dbReference>
<evidence type="ECO:0000259" key="11">
    <source>
        <dbReference type="Pfam" id="PF02768"/>
    </source>
</evidence>
<reference evidence="12" key="1">
    <citation type="submission" date="2018-05" db="EMBL/GenBank/DDBJ databases">
        <authorList>
            <person name="Lanie J.A."/>
            <person name="Ng W.-L."/>
            <person name="Kazmierczak K.M."/>
            <person name="Andrzejewski T.M."/>
            <person name="Davidsen T.M."/>
            <person name="Wayne K.J."/>
            <person name="Tettelin H."/>
            <person name="Glass J.I."/>
            <person name="Rusch D."/>
            <person name="Podicherti R."/>
            <person name="Tsui H.-C.T."/>
            <person name="Winkler M.E."/>
        </authorList>
    </citation>
    <scope>NUCLEOTIDE SEQUENCE</scope>
</reference>
<dbReference type="GO" id="GO:0005737">
    <property type="term" value="C:cytoplasm"/>
    <property type="evidence" value="ECO:0007669"/>
    <property type="project" value="UniProtKB-SubCell"/>
</dbReference>
<dbReference type="GO" id="GO:0003677">
    <property type="term" value="F:DNA binding"/>
    <property type="evidence" value="ECO:0007669"/>
    <property type="project" value="UniProtKB-KW"/>
</dbReference>
<sequence length="371" mass="41172">MKFTTTKTDLQTSLQKLSKIIPGRSTIPILGNALITTDKGTIIMRATDLEQTMILTIPASIEKEGSSVVPIDTLLNISNELPDGRITLSVDAKLNVSIKSEKGDYDLKGMVPEEFPALPELDEHSAVTVPSELLKTIIKTTSFAISGDDLKPALTGVLFQFKDGGLTTVATDGHRLARYHIKEFESGGFSGDIIIPKKFLSLSQNLLGKKETVEIQIGKNHITATFEDDTVHSRIIDERYPDYESVIPKNNDKTLTIDTQDIISAVRRVSIFSNRTTQQIAIKMEKEELEITTEDPEKATRAKEKLNGEYSGDPITIGYNALYLKELLSYIPNKNVVLKLNTPISATVFYPEETEKGRETTMLLMPIRLND</sequence>
<evidence type="ECO:0000259" key="9">
    <source>
        <dbReference type="Pfam" id="PF00712"/>
    </source>
</evidence>
<keyword evidence="7" id="KW-0239">DNA-directed DNA polymerase</keyword>
<dbReference type="SMART" id="SM00480">
    <property type="entry name" value="POL3Bc"/>
    <property type="match status" value="1"/>
</dbReference>
<comment type="subcellular location">
    <subcellularLocation>
        <location evidence="1">Cytoplasm</location>
    </subcellularLocation>
</comment>
<comment type="similarity">
    <text evidence="2">Belongs to the beta sliding clamp family.</text>
</comment>
<accession>A0A382C647</accession>
<dbReference type="Gene3D" id="3.10.150.10">
    <property type="entry name" value="DNA Polymerase III, subunit A, domain 2"/>
    <property type="match status" value="1"/>
</dbReference>
<keyword evidence="3" id="KW-0963">Cytoplasm</keyword>
<keyword evidence="5" id="KW-0548">Nucleotidyltransferase</keyword>
<evidence type="ECO:0000256" key="5">
    <source>
        <dbReference type="ARBA" id="ARBA00022695"/>
    </source>
</evidence>
<evidence type="ECO:0000256" key="6">
    <source>
        <dbReference type="ARBA" id="ARBA00022705"/>
    </source>
</evidence>
<evidence type="ECO:0000256" key="7">
    <source>
        <dbReference type="ARBA" id="ARBA00022932"/>
    </source>
</evidence>
<dbReference type="PANTHER" id="PTHR30478:SF0">
    <property type="entry name" value="BETA SLIDING CLAMP"/>
    <property type="match status" value="1"/>
</dbReference>
<organism evidence="12">
    <name type="scientific">marine metagenome</name>
    <dbReference type="NCBI Taxonomy" id="408172"/>
    <lineage>
        <taxon>unclassified sequences</taxon>
        <taxon>metagenomes</taxon>
        <taxon>ecological metagenomes</taxon>
    </lineage>
</organism>
<dbReference type="PANTHER" id="PTHR30478">
    <property type="entry name" value="DNA POLYMERASE III SUBUNIT BETA"/>
    <property type="match status" value="1"/>
</dbReference>
<evidence type="ECO:0000313" key="12">
    <source>
        <dbReference type="EMBL" id="SVB21344.1"/>
    </source>
</evidence>
<feature type="domain" description="DNA polymerase III beta sliding clamp central" evidence="10">
    <location>
        <begin position="129"/>
        <end position="242"/>
    </location>
</feature>
<evidence type="ECO:0000259" key="10">
    <source>
        <dbReference type="Pfam" id="PF02767"/>
    </source>
</evidence>
<proteinExistence type="inferred from homology"/>
<dbReference type="GO" id="GO:0008408">
    <property type="term" value="F:3'-5' exonuclease activity"/>
    <property type="evidence" value="ECO:0007669"/>
    <property type="project" value="InterPro"/>
</dbReference>
<dbReference type="Pfam" id="PF00712">
    <property type="entry name" value="DNA_pol3_beta"/>
    <property type="match status" value="1"/>
</dbReference>
<dbReference type="InterPro" id="IPR046938">
    <property type="entry name" value="DNA_clamp_sf"/>
</dbReference>
<dbReference type="AlphaFoldDB" id="A0A382C647"/>
<keyword evidence="6" id="KW-0235">DNA replication</keyword>
<name>A0A382C647_9ZZZZ</name>
<evidence type="ECO:0000256" key="8">
    <source>
        <dbReference type="ARBA" id="ARBA00023125"/>
    </source>
</evidence>
<dbReference type="InterPro" id="IPR022635">
    <property type="entry name" value="DNA_polIII_beta_C"/>
</dbReference>
<protein>
    <recommendedName>
        <fullName evidence="13">Beta sliding clamp</fullName>
    </recommendedName>
</protein>